<evidence type="ECO:0000256" key="1">
    <source>
        <dbReference type="SAM" id="MobiDB-lite"/>
    </source>
</evidence>
<protein>
    <submittedName>
        <fullName evidence="2">Uncharacterized protein</fullName>
    </submittedName>
</protein>
<gene>
    <name evidence="2" type="ORF">RJJ65_41365</name>
</gene>
<sequence>NYPRLIKGDSVDLNAARGKASLVNRATLGIFGREAQSFVPKNTQDANVVVQAAASAATSNELSSAQIKADVPAPSLDNAVQEPSVPSIGLGLPDQTSPQDERN</sequence>
<proteinExistence type="predicted"/>
<reference evidence="2" key="1">
    <citation type="submission" date="2023-04" db="EMBL/GenBank/DDBJ databases">
        <title>Genomic characterization of faba bean (Vicia faba) microsymbionts in Mexican soils.</title>
        <authorList>
            <person name="Rivera Orduna F.N."/>
            <person name="Guevara-Luna J."/>
            <person name="Yan J."/>
            <person name="Arroyo-Herrera I."/>
            <person name="Li Y."/>
            <person name="Vasquez-Murrieta M.S."/>
            <person name="Wang E.T."/>
        </authorList>
    </citation>
    <scope>NUCLEOTIDE SEQUENCE</scope>
    <source>
        <strain evidence="2">CH26</strain>
    </source>
</reference>
<accession>A0AAJ2GZY4</accession>
<feature type="non-terminal residue" evidence="2">
    <location>
        <position position="1"/>
    </location>
</feature>
<feature type="region of interest" description="Disordered" evidence="1">
    <location>
        <begin position="73"/>
        <end position="103"/>
    </location>
</feature>
<feature type="non-terminal residue" evidence="2">
    <location>
        <position position="103"/>
    </location>
</feature>
<dbReference type="RefSeq" id="WP_310866933.1">
    <property type="nucleotide sequence ID" value="NZ_JAVLSF010001462.1"/>
</dbReference>
<evidence type="ECO:0000313" key="2">
    <source>
        <dbReference type="EMBL" id="MDR9779002.1"/>
    </source>
</evidence>
<dbReference type="Proteomes" id="UP001268610">
    <property type="component" value="Unassembled WGS sequence"/>
</dbReference>
<evidence type="ECO:0000313" key="3">
    <source>
        <dbReference type="Proteomes" id="UP001268610"/>
    </source>
</evidence>
<feature type="compositionally biased region" description="Polar residues" evidence="1">
    <location>
        <begin position="94"/>
        <end position="103"/>
    </location>
</feature>
<dbReference type="EMBL" id="JAVLSF010001462">
    <property type="protein sequence ID" value="MDR9779002.1"/>
    <property type="molecule type" value="Genomic_DNA"/>
</dbReference>
<organism evidence="2 3">
    <name type="scientific">Rhizobium hidalgonense</name>
    <dbReference type="NCBI Taxonomy" id="1538159"/>
    <lineage>
        <taxon>Bacteria</taxon>
        <taxon>Pseudomonadati</taxon>
        <taxon>Pseudomonadota</taxon>
        <taxon>Alphaproteobacteria</taxon>
        <taxon>Hyphomicrobiales</taxon>
        <taxon>Rhizobiaceae</taxon>
        <taxon>Rhizobium/Agrobacterium group</taxon>
        <taxon>Rhizobium</taxon>
    </lineage>
</organism>
<dbReference type="AlphaFoldDB" id="A0AAJ2GZY4"/>
<name>A0AAJ2GZY4_9HYPH</name>
<comment type="caution">
    <text evidence="2">The sequence shown here is derived from an EMBL/GenBank/DDBJ whole genome shotgun (WGS) entry which is preliminary data.</text>
</comment>